<dbReference type="Proteomes" id="UP000801492">
    <property type="component" value="Unassembled WGS sequence"/>
</dbReference>
<evidence type="ECO:0000256" key="6">
    <source>
        <dbReference type="ARBA" id="ARBA00023136"/>
    </source>
</evidence>
<protein>
    <recommendedName>
        <fullName evidence="7">ABC transporter domain-containing protein</fullName>
    </recommendedName>
</protein>
<keyword evidence="2" id="KW-0812">Transmembrane</keyword>
<dbReference type="EMBL" id="VTPC01090427">
    <property type="protein sequence ID" value="KAF2883419.1"/>
    <property type="molecule type" value="Genomic_DNA"/>
</dbReference>
<dbReference type="CDD" id="cd03230">
    <property type="entry name" value="ABC_DR_subfamily_A"/>
    <property type="match status" value="1"/>
</dbReference>
<sequence length="490" mass="55385">MVQSSDDNKSTSLQVRPQSSMISHEMNHSVYVKNAYKHYGTKKNPVNVLNGLSMTVPRGTIYGLLGASGCGKTTLLNCVVGRKQLDSGEVWVLGGVPGTKGCDVLGNKLGYMPQEMALYVEFSIRETLLFYGWVAGMKSEKTKERIDFLVDLLMLPKPSRHVQDLSTGQQRRVSLAAALIHEPELLILDEPTVGVDPVLRQIIWDHFKEISNNGRTSIIITTHYIDETRQAKLIGLMRKGVLLAEQAPESLISQFNALTLEEVFLKLSIAQNTQQGKLIFDNLQSSVSMASTSRIKMICKAHHVRALVWKNGLWLISHIPILLFTLTMPVIQMVLFLVCIGHNPRDLPIAVVNYESNNDPNCNTTLFCNSSRLSCSYFSYIKAHGLNLIYYNSEEEATESVLKGDNYASVVVPENYSDSLKRRILRWKWSRQWDVKYSTVNVVPDLSNKAIVGFVFFHLSDSFRNFLEDFLKSCNWKSRFFMPINVSKVY</sequence>
<keyword evidence="4" id="KW-0067">ATP-binding</keyword>
<feature type="domain" description="ABC transporter" evidence="7">
    <location>
        <begin position="30"/>
        <end position="264"/>
    </location>
</feature>
<dbReference type="PANTHER" id="PTHR43038">
    <property type="entry name" value="ATP-BINDING CASSETTE, SUB-FAMILY H, MEMBER 1"/>
    <property type="match status" value="1"/>
</dbReference>
<keyword evidence="9" id="KW-1185">Reference proteome</keyword>
<dbReference type="InterPro" id="IPR013525">
    <property type="entry name" value="ABC2_TM"/>
</dbReference>
<dbReference type="InterPro" id="IPR003439">
    <property type="entry name" value="ABC_transporter-like_ATP-bd"/>
</dbReference>
<proteinExistence type="predicted"/>
<evidence type="ECO:0000259" key="7">
    <source>
        <dbReference type="PROSITE" id="PS50893"/>
    </source>
</evidence>
<comment type="caution">
    <text evidence="8">The sequence shown here is derived from an EMBL/GenBank/DDBJ whole genome shotgun (WGS) entry which is preliminary data.</text>
</comment>
<dbReference type="GO" id="GO:0005524">
    <property type="term" value="F:ATP binding"/>
    <property type="evidence" value="ECO:0007669"/>
    <property type="project" value="UniProtKB-KW"/>
</dbReference>
<keyword evidence="5" id="KW-1133">Transmembrane helix</keyword>
<dbReference type="InterPro" id="IPR027417">
    <property type="entry name" value="P-loop_NTPase"/>
</dbReference>
<dbReference type="Gene3D" id="3.40.50.300">
    <property type="entry name" value="P-loop containing nucleotide triphosphate hydrolases"/>
    <property type="match status" value="1"/>
</dbReference>
<dbReference type="Pfam" id="PF12698">
    <property type="entry name" value="ABC2_membrane_3"/>
    <property type="match status" value="1"/>
</dbReference>
<evidence type="ECO:0000313" key="8">
    <source>
        <dbReference type="EMBL" id="KAF2883419.1"/>
    </source>
</evidence>
<evidence type="ECO:0000256" key="3">
    <source>
        <dbReference type="ARBA" id="ARBA00022741"/>
    </source>
</evidence>
<evidence type="ECO:0000256" key="4">
    <source>
        <dbReference type="ARBA" id="ARBA00022840"/>
    </source>
</evidence>
<gene>
    <name evidence="8" type="ORF">ILUMI_22753</name>
</gene>
<dbReference type="GO" id="GO:0016020">
    <property type="term" value="C:membrane"/>
    <property type="evidence" value="ECO:0007669"/>
    <property type="project" value="UniProtKB-SubCell"/>
</dbReference>
<dbReference type="SUPFAM" id="SSF52540">
    <property type="entry name" value="P-loop containing nucleoside triphosphate hydrolases"/>
    <property type="match status" value="1"/>
</dbReference>
<organism evidence="8 9">
    <name type="scientific">Ignelater luminosus</name>
    <name type="common">Cucubano</name>
    <name type="synonym">Pyrophorus luminosus</name>
    <dbReference type="NCBI Taxonomy" id="2038154"/>
    <lineage>
        <taxon>Eukaryota</taxon>
        <taxon>Metazoa</taxon>
        <taxon>Ecdysozoa</taxon>
        <taxon>Arthropoda</taxon>
        <taxon>Hexapoda</taxon>
        <taxon>Insecta</taxon>
        <taxon>Pterygota</taxon>
        <taxon>Neoptera</taxon>
        <taxon>Endopterygota</taxon>
        <taxon>Coleoptera</taxon>
        <taxon>Polyphaga</taxon>
        <taxon>Elateriformia</taxon>
        <taxon>Elateroidea</taxon>
        <taxon>Elateridae</taxon>
        <taxon>Agrypninae</taxon>
        <taxon>Pyrophorini</taxon>
        <taxon>Ignelater</taxon>
    </lineage>
</organism>
<dbReference type="Pfam" id="PF00005">
    <property type="entry name" value="ABC_tran"/>
    <property type="match status" value="1"/>
</dbReference>
<dbReference type="SMART" id="SM00382">
    <property type="entry name" value="AAA"/>
    <property type="match status" value="1"/>
</dbReference>
<dbReference type="OrthoDB" id="10255969at2759"/>
<keyword evidence="6" id="KW-0472">Membrane</keyword>
<name>A0A8K0CA18_IGNLU</name>
<keyword evidence="3" id="KW-0547">Nucleotide-binding</keyword>
<reference evidence="8" key="1">
    <citation type="submission" date="2019-08" db="EMBL/GenBank/DDBJ databases">
        <title>The genome of the North American firefly Photinus pyralis.</title>
        <authorList>
            <consortium name="Photinus pyralis genome working group"/>
            <person name="Fallon T.R."/>
            <person name="Sander Lower S.E."/>
            <person name="Weng J.-K."/>
        </authorList>
    </citation>
    <scope>NUCLEOTIDE SEQUENCE</scope>
    <source>
        <strain evidence="8">TRF0915ILg1</strain>
        <tissue evidence="8">Whole body</tissue>
    </source>
</reference>
<evidence type="ECO:0000313" key="9">
    <source>
        <dbReference type="Proteomes" id="UP000801492"/>
    </source>
</evidence>
<dbReference type="GO" id="GO:0140359">
    <property type="term" value="F:ABC-type transporter activity"/>
    <property type="evidence" value="ECO:0007669"/>
    <property type="project" value="InterPro"/>
</dbReference>
<evidence type="ECO:0000256" key="2">
    <source>
        <dbReference type="ARBA" id="ARBA00022692"/>
    </source>
</evidence>
<accession>A0A8K0CA18</accession>
<dbReference type="InterPro" id="IPR003593">
    <property type="entry name" value="AAA+_ATPase"/>
</dbReference>
<dbReference type="AlphaFoldDB" id="A0A8K0CA18"/>
<comment type="subcellular location">
    <subcellularLocation>
        <location evidence="1">Membrane</location>
        <topology evidence="1">Multi-pass membrane protein</topology>
    </subcellularLocation>
</comment>
<evidence type="ECO:0000256" key="1">
    <source>
        <dbReference type="ARBA" id="ARBA00004141"/>
    </source>
</evidence>
<dbReference type="GO" id="GO:0016887">
    <property type="term" value="F:ATP hydrolysis activity"/>
    <property type="evidence" value="ECO:0007669"/>
    <property type="project" value="InterPro"/>
</dbReference>
<dbReference type="PROSITE" id="PS50893">
    <property type="entry name" value="ABC_TRANSPORTER_2"/>
    <property type="match status" value="1"/>
</dbReference>
<evidence type="ECO:0000256" key="5">
    <source>
        <dbReference type="ARBA" id="ARBA00022989"/>
    </source>
</evidence>
<dbReference type="PANTHER" id="PTHR43038:SF5">
    <property type="entry name" value="RE14039P"/>
    <property type="match status" value="1"/>
</dbReference>